<sequence>MKNLTCMLLLICSGFVMAQTKTVVTQNGEKVTISPTVDNGLTATNGHIQLGGALTKPSVLATTSAFTLAFTGLQTGGASDNVLVTDASGVLKYVPRSSFSGADNLGNHIATQDLNLSNFNLLNIKNAYIKNDLQIFDRITSNTNYFGIYKNQGKFGIWNNVKSTNALTIDESNNKTTLLSAQITAGTNGSAPQTGYMLTAADPSGNLVFTAPKAIPGAISGVYEFLGTDLISIPANTTATIPMNANSFTMSTSGKALITYSVLPLPANASQPVQGSIDLIIDNTKMISSYYSATDSPSTLVKLGNYSTAQKMISLPAGTHTVGVNLKSWSGTTRTNVNPFPSYVGSIANDNQAMVARITVITFND</sequence>
<keyword evidence="3" id="KW-1185">Reference proteome</keyword>
<evidence type="ECO:0000313" key="3">
    <source>
        <dbReference type="Proteomes" id="UP000319267"/>
    </source>
</evidence>
<dbReference type="AlphaFoldDB" id="A0A521EWJ8"/>
<organism evidence="2 3">
    <name type="scientific">Flavobacterium nitrogenifigens</name>
    <dbReference type="NCBI Taxonomy" id="1617283"/>
    <lineage>
        <taxon>Bacteria</taxon>
        <taxon>Pseudomonadati</taxon>
        <taxon>Bacteroidota</taxon>
        <taxon>Flavobacteriia</taxon>
        <taxon>Flavobacteriales</taxon>
        <taxon>Flavobacteriaceae</taxon>
        <taxon>Flavobacterium</taxon>
    </lineage>
</organism>
<evidence type="ECO:0000313" key="2">
    <source>
        <dbReference type="EMBL" id="SMO88305.1"/>
    </source>
</evidence>
<keyword evidence="1" id="KW-0732">Signal</keyword>
<dbReference type="Proteomes" id="UP000319267">
    <property type="component" value="Unassembled WGS sequence"/>
</dbReference>
<dbReference type="OrthoDB" id="1377504at2"/>
<accession>A0A521EWJ8</accession>
<dbReference type="EMBL" id="FXTQ01000005">
    <property type="protein sequence ID" value="SMO88305.1"/>
    <property type="molecule type" value="Genomic_DNA"/>
</dbReference>
<proteinExistence type="predicted"/>
<feature type="chain" id="PRO_5022067935" evidence="1">
    <location>
        <begin position="19"/>
        <end position="365"/>
    </location>
</feature>
<name>A0A521EWJ8_9FLAO</name>
<dbReference type="RefSeq" id="WP_142479110.1">
    <property type="nucleotide sequence ID" value="NZ_CP043612.1"/>
</dbReference>
<evidence type="ECO:0000256" key="1">
    <source>
        <dbReference type="SAM" id="SignalP"/>
    </source>
</evidence>
<gene>
    <name evidence="2" type="ORF">SAMN06265220_105190</name>
</gene>
<feature type="signal peptide" evidence="1">
    <location>
        <begin position="1"/>
        <end position="18"/>
    </location>
</feature>
<reference evidence="2 3" key="1">
    <citation type="submission" date="2017-05" db="EMBL/GenBank/DDBJ databases">
        <authorList>
            <person name="Varghese N."/>
            <person name="Submissions S."/>
        </authorList>
    </citation>
    <scope>NUCLEOTIDE SEQUENCE [LARGE SCALE GENOMIC DNA]</scope>
    <source>
        <strain evidence="2 3">DSM 29982</strain>
    </source>
</reference>
<protein>
    <submittedName>
        <fullName evidence="2">Uncharacterized protein</fullName>
    </submittedName>
</protein>